<comment type="caution">
    <text evidence="2">The sequence shown here is derived from an EMBL/GenBank/DDBJ whole genome shotgun (WGS) entry which is preliminary data.</text>
</comment>
<dbReference type="AlphaFoldDB" id="A0AAN6ZSC2"/>
<feature type="region of interest" description="Disordered" evidence="1">
    <location>
        <begin position="1"/>
        <end position="29"/>
    </location>
</feature>
<organism evidence="2 3">
    <name type="scientific">Chaetomidium leptoderma</name>
    <dbReference type="NCBI Taxonomy" id="669021"/>
    <lineage>
        <taxon>Eukaryota</taxon>
        <taxon>Fungi</taxon>
        <taxon>Dikarya</taxon>
        <taxon>Ascomycota</taxon>
        <taxon>Pezizomycotina</taxon>
        <taxon>Sordariomycetes</taxon>
        <taxon>Sordariomycetidae</taxon>
        <taxon>Sordariales</taxon>
        <taxon>Chaetomiaceae</taxon>
        <taxon>Chaetomidium</taxon>
    </lineage>
</organism>
<proteinExistence type="predicted"/>
<accession>A0AAN6ZSC2</accession>
<name>A0AAN6ZSC2_9PEZI</name>
<reference evidence="2" key="1">
    <citation type="journal article" date="2023" name="Mol. Phylogenet. Evol.">
        <title>Genome-scale phylogeny and comparative genomics of the fungal order Sordariales.</title>
        <authorList>
            <person name="Hensen N."/>
            <person name="Bonometti L."/>
            <person name="Westerberg I."/>
            <person name="Brannstrom I.O."/>
            <person name="Guillou S."/>
            <person name="Cros-Aarteil S."/>
            <person name="Calhoun S."/>
            <person name="Haridas S."/>
            <person name="Kuo A."/>
            <person name="Mondo S."/>
            <person name="Pangilinan J."/>
            <person name="Riley R."/>
            <person name="LaButti K."/>
            <person name="Andreopoulos B."/>
            <person name="Lipzen A."/>
            <person name="Chen C."/>
            <person name="Yan M."/>
            <person name="Daum C."/>
            <person name="Ng V."/>
            <person name="Clum A."/>
            <person name="Steindorff A."/>
            <person name="Ohm R.A."/>
            <person name="Martin F."/>
            <person name="Silar P."/>
            <person name="Natvig D.O."/>
            <person name="Lalanne C."/>
            <person name="Gautier V."/>
            <person name="Ament-Velasquez S.L."/>
            <person name="Kruys A."/>
            <person name="Hutchinson M.I."/>
            <person name="Powell A.J."/>
            <person name="Barry K."/>
            <person name="Miller A.N."/>
            <person name="Grigoriev I.V."/>
            <person name="Debuchy R."/>
            <person name="Gladieux P."/>
            <person name="Hiltunen Thoren M."/>
            <person name="Johannesson H."/>
        </authorList>
    </citation>
    <scope>NUCLEOTIDE SEQUENCE</scope>
    <source>
        <strain evidence="2">CBS 538.74</strain>
    </source>
</reference>
<evidence type="ECO:0000256" key="1">
    <source>
        <dbReference type="SAM" id="MobiDB-lite"/>
    </source>
</evidence>
<sequence length="69" mass="7578">MDRKRRLDGHYNNNNTFQNQGGGGGGSSTLDGEFETCVDALRRIQSFNHLARDHLAVLESQELVFGGGL</sequence>
<protein>
    <submittedName>
        <fullName evidence="2">Uncharacterized protein</fullName>
    </submittedName>
</protein>
<evidence type="ECO:0000313" key="3">
    <source>
        <dbReference type="Proteomes" id="UP001302745"/>
    </source>
</evidence>
<reference evidence="2" key="2">
    <citation type="submission" date="2023-05" db="EMBL/GenBank/DDBJ databases">
        <authorList>
            <consortium name="Lawrence Berkeley National Laboratory"/>
            <person name="Steindorff A."/>
            <person name="Hensen N."/>
            <person name="Bonometti L."/>
            <person name="Westerberg I."/>
            <person name="Brannstrom I.O."/>
            <person name="Guillou S."/>
            <person name="Cros-Aarteil S."/>
            <person name="Calhoun S."/>
            <person name="Haridas S."/>
            <person name="Kuo A."/>
            <person name="Mondo S."/>
            <person name="Pangilinan J."/>
            <person name="Riley R."/>
            <person name="Labutti K."/>
            <person name="Andreopoulos B."/>
            <person name="Lipzen A."/>
            <person name="Chen C."/>
            <person name="Yanf M."/>
            <person name="Daum C."/>
            <person name="Ng V."/>
            <person name="Clum A."/>
            <person name="Ohm R."/>
            <person name="Martin F."/>
            <person name="Silar P."/>
            <person name="Natvig D."/>
            <person name="Lalanne C."/>
            <person name="Gautier V."/>
            <person name="Ament-Velasquez S.L."/>
            <person name="Kruys A."/>
            <person name="Hutchinson M.I."/>
            <person name="Powell A.J."/>
            <person name="Barry K."/>
            <person name="Miller A.N."/>
            <person name="Grigoriev I.V."/>
            <person name="Debuchy R."/>
            <person name="Gladieux P."/>
            <person name="Thoren M.H."/>
            <person name="Johannesson H."/>
        </authorList>
    </citation>
    <scope>NUCLEOTIDE SEQUENCE</scope>
    <source>
        <strain evidence="2">CBS 538.74</strain>
    </source>
</reference>
<dbReference type="Proteomes" id="UP001302745">
    <property type="component" value="Unassembled WGS sequence"/>
</dbReference>
<evidence type="ECO:0000313" key="2">
    <source>
        <dbReference type="EMBL" id="KAK4148433.1"/>
    </source>
</evidence>
<keyword evidence="3" id="KW-1185">Reference proteome</keyword>
<dbReference type="EMBL" id="MU857395">
    <property type="protein sequence ID" value="KAK4148433.1"/>
    <property type="molecule type" value="Genomic_DNA"/>
</dbReference>
<gene>
    <name evidence="2" type="ORF">C8A00DRAFT_38998</name>
</gene>